<evidence type="ECO:0000313" key="1">
    <source>
        <dbReference type="EMBL" id="KAJ3569407.1"/>
    </source>
</evidence>
<evidence type="ECO:0008006" key="3">
    <source>
        <dbReference type="Google" id="ProtNLM"/>
    </source>
</evidence>
<reference evidence="1" key="1">
    <citation type="submission" date="2022-07" db="EMBL/GenBank/DDBJ databases">
        <title>Genome Sequence of Leucocoprinus birnbaumii.</title>
        <authorList>
            <person name="Buettner E."/>
        </authorList>
    </citation>
    <scope>NUCLEOTIDE SEQUENCE</scope>
    <source>
        <strain evidence="1">VT141</strain>
    </source>
</reference>
<protein>
    <recommendedName>
        <fullName evidence="3">F-box domain-containing protein</fullName>
    </recommendedName>
</protein>
<keyword evidence="2" id="KW-1185">Reference proteome</keyword>
<sequence length="355" mass="40471">MYTPTPPQPTEVIQLVKGWLKRRDCIPAFSPTTSALSSYSINVLVSITPPRSLPVFPYDILSTIFRFYLAVILQEHPNRPPRPCTRYGPLLLSHVCQHWRDVALSTPILWSTLTIEHDVTYDIILHYLSLARESHLCLYISQWSYCLGKPDNRVLGLLLSRANKWRSVRILFDEETAKDFLRLVDGQSELTQTTSFEMLEEATIEGSVLVSVETSMKLWSALLNRDRFPSLRRLNWSLELKSAAGSAASGIWDADLKGLTFLALDFPPPMTDCLRLLQECTDLQIFDADFRSFYGTIIDTHSLRALQNHDLARVKLSCSSCQLTFRVDGPLQERRISRFLESHLSPDNCIVDVHS</sequence>
<evidence type="ECO:0000313" key="2">
    <source>
        <dbReference type="Proteomes" id="UP001213000"/>
    </source>
</evidence>
<organism evidence="1 2">
    <name type="scientific">Leucocoprinus birnbaumii</name>
    <dbReference type="NCBI Taxonomy" id="56174"/>
    <lineage>
        <taxon>Eukaryota</taxon>
        <taxon>Fungi</taxon>
        <taxon>Dikarya</taxon>
        <taxon>Basidiomycota</taxon>
        <taxon>Agaricomycotina</taxon>
        <taxon>Agaricomycetes</taxon>
        <taxon>Agaricomycetidae</taxon>
        <taxon>Agaricales</taxon>
        <taxon>Agaricineae</taxon>
        <taxon>Agaricaceae</taxon>
        <taxon>Leucocoprinus</taxon>
    </lineage>
</organism>
<accession>A0AAD5VZV6</accession>
<gene>
    <name evidence="1" type="ORF">NP233_g5064</name>
</gene>
<dbReference type="AlphaFoldDB" id="A0AAD5VZV6"/>
<dbReference type="EMBL" id="JANIEX010000290">
    <property type="protein sequence ID" value="KAJ3569407.1"/>
    <property type="molecule type" value="Genomic_DNA"/>
</dbReference>
<proteinExistence type="predicted"/>
<name>A0AAD5VZV6_9AGAR</name>
<dbReference type="Proteomes" id="UP001213000">
    <property type="component" value="Unassembled WGS sequence"/>
</dbReference>
<comment type="caution">
    <text evidence="1">The sequence shown here is derived from an EMBL/GenBank/DDBJ whole genome shotgun (WGS) entry which is preliminary data.</text>
</comment>